<dbReference type="InterPro" id="IPR032675">
    <property type="entry name" value="LRR_dom_sf"/>
</dbReference>
<gene>
    <name evidence="4" type="ORF">QYE76_064323</name>
</gene>
<evidence type="ECO:0000259" key="3">
    <source>
        <dbReference type="Pfam" id="PF23598"/>
    </source>
</evidence>
<feature type="domain" description="Disease resistance R13L4/SHOC-2-like LRR" evidence="3">
    <location>
        <begin position="154"/>
        <end position="442"/>
    </location>
</feature>
<evidence type="ECO:0000256" key="1">
    <source>
        <dbReference type="ARBA" id="ARBA00022737"/>
    </source>
</evidence>
<protein>
    <submittedName>
        <fullName evidence="4">Uncharacterized protein</fullName>
    </submittedName>
</protein>
<organism evidence="4 5">
    <name type="scientific">Lolium multiflorum</name>
    <name type="common">Italian ryegrass</name>
    <name type="synonym">Lolium perenne subsp. multiflorum</name>
    <dbReference type="NCBI Taxonomy" id="4521"/>
    <lineage>
        <taxon>Eukaryota</taxon>
        <taxon>Viridiplantae</taxon>
        <taxon>Streptophyta</taxon>
        <taxon>Embryophyta</taxon>
        <taxon>Tracheophyta</taxon>
        <taxon>Spermatophyta</taxon>
        <taxon>Magnoliopsida</taxon>
        <taxon>Liliopsida</taxon>
        <taxon>Poales</taxon>
        <taxon>Poaceae</taxon>
        <taxon>BOP clade</taxon>
        <taxon>Pooideae</taxon>
        <taxon>Poodae</taxon>
        <taxon>Poeae</taxon>
        <taxon>Poeae Chloroplast Group 2 (Poeae type)</taxon>
        <taxon>Loliodinae</taxon>
        <taxon>Loliinae</taxon>
        <taxon>Lolium</taxon>
    </lineage>
</organism>
<dbReference type="PANTHER" id="PTHR23155:SF1046">
    <property type="entry name" value="OS11G0226933 PROTEIN"/>
    <property type="match status" value="1"/>
</dbReference>
<comment type="caution">
    <text evidence="4">The sequence shown here is derived from an EMBL/GenBank/DDBJ whole genome shotgun (WGS) entry which is preliminary data.</text>
</comment>
<dbReference type="Proteomes" id="UP001231189">
    <property type="component" value="Unassembled WGS sequence"/>
</dbReference>
<proteinExistence type="predicted"/>
<dbReference type="GO" id="GO:0098542">
    <property type="term" value="P:defense response to other organism"/>
    <property type="evidence" value="ECO:0007669"/>
    <property type="project" value="TreeGrafter"/>
</dbReference>
<dbReference type="Pfam" id="PF23559">
    <property type="entry name" value="WHD_DRP"/>
    <property type="match status" value="1"/>
</dbReference>
<dbReference type="AlphaFoldDB" id="A0AAD8W7V1"/>
<reference evidence="4" key="1">
    <citation type="submission" date="2023-07" db="EMBL/GenBank/DDBJ databases">
        <title>A chromosome-level genome assembly of Lolium multiflorum.</title>
        <authorList>
            <person name="Chen Y."/>
            <person name="Copetti D."/>
            <person name="Kolliker R."/>
            <person name="Studer B."/>
        </authorList>
    </citation>
    <scope>NUCLEOTIDE SEQUENCE</scope>
    <source>
        <strain evidence="4">02402/16</strain>
        <tissue evidence="4">Leaf</tissue>
    </source>
</reference>
<dbReference type="Gene3D" id="3.80.10.10">
    <property type="entry name" value="Ribonuclease Inhibitor"/>
    <property type="match status" value="2"/>
</dbReference>
<name>A0AAD8W7V1_LOLMU</name>
<dbReference type="SUPFAM" id="SSF52058">
    <property type="entry name" value="L domain-like"/>
    <property type="match status" value="1"/>
</dbReference>
<keyword evidence="5" id="KW-1185">Reference proteome</keyword>
<evidence type="ECO:0000259" key="2">
    <source>
        <dbReference type="Pfam" id="PF23559"/>
    </source>
</evidence>
<sequence>MRRKNLVLLWVAEGFAVRDGQKTPEDVAEGYLAELIRRNLLELVENDELGRVRVCKMHKIVRELALSVAQEEMFVSANDSRTIFLINKKVRRLSTFGWEDRTPSSAKFPCLRTLISLATVPSSTGMLYSILCRSSHLTVLELRDSEITEIPQIISNLFNLRYISLRRTRIKLIPESIGKLYNLSTLDIKQTKIEKLPRGISKVKKLRHLLVDRFAADKQNNFRYVVGMEAPTGLFNLEELQSLETVECSNTLANQLKKLRQLRTLWIDNIDAADCADLFTTLSDMPLLSSLVLSAKDENEALCFEALKSVSMLLQKLIIRGQWAKGTLNCPVFLSHGTNLKYLALSWCHLGEDPLGMLAPYMPNLAYLRLNNMRSVNTLVLSADSFPNLKTLVLQHMPDVTELNIVDGALPCIEGLYVTSLQNLHKIPQGIESLHSLKKLWLLGLHEDFRSQWLNSGMHQKTQHVLEVRV</sequence>
<accession>A0AAD8W7V1</accession>
<dbReference type="InterPro" id="IPR058922">
    <property type="entry name" value="WHD_DRP"/>
</dbReference>
<dbReference type="InterPro" id="IPR055414">
    <property type="entry name" value="LRR_R13L4/SHOC2-like"/>
</dbReference>
<keyword evidence="1" id="KW-0677">Repeat</keyword>
<dbReference type="Pfam" id="PF23598">
    <property type="entry name" value="LRR_14"/>
    <property type="match status" value="1"/>
</dbReference>
<feature type="domain" description="Disease resistance protein winged helix" evidence="2">
    <location>
        <begin position="2"/>
        <end position="65"/>
    </location>
</feature>
<evidence type="ECO:0000313" key="5">
    <source>
        <dbReference type="Proteomes" id="UP001231189"/>
    </source>
</evidence>
<dbReference type="InterPro" id="IPR044974">
    <property type="entry name" value="Disease_R_plants"/>
</dbReference>
<dbReference type="PANTHER" id="PTHR23155">
    <property type="entry name" value="DISEASE RESISTANCE PROTEIN RP"/>
    <property type="match status" value="1"/>
</dbReference>
<evidence type="ECO:0000313" key="4">
    <source>
        <dbReference type="EMBL" id="KAK1646518.1"/>
    </source>
</evidence>
<dbReference type="EMBL" id="JAUUTY010000004">
    <property type="protein sequence ID" value="KAK1646518.1"/>
    <property type="molecule type" value="Genomic_DNA"/>
</dbReference>